<dbReference type="Proteomes" id="UP000005239">
    <property type="component" value="Unassembled WGS sequence"/>
</dbReference>
<dbReference type="PROSITE" id="PS50404">
    <property type="entry name" value="GST_NTER"/>
    <property type="match status" value="1"/>
</dbReference>
<dbReference type="SUPFAM" id="SSF52833">
    <property type="entry name" value="Thioredoxin-like"/>
    <property type="match status" value="1"/>
</dbReference>
<dbReference type="InterPro" id="IPR010987">
    <property type="entry name" value="Glutathione-S-Trfase_C-like"/>
</dbReference>
<organism evidence="1 2">
    <name type="scientific">Pristionchus pacificus</name>
    <name type="common">Parasitic nematode worm</name>
    <dbReference type="NCBI Taxonomy" id="54126"/>
    <lineage>
        <taxon>Eukaryota</taxon>
        <taxon>Metazoa</taxon>
        <taxon>Ecdysozoa</taxon>
        <taxon>Nematoda</taxon>
        <taxon>Chromadorea</taxon>
        <taxon>Rhabditida</taxon>
        <taxon>Rhabditina</taxon>
        <taxon>Diplogasteromorpha</taxon>
        <taxon>Diplogasteroidea</taxon>
        <taxon>Neodiplogasteridae</taxon>
        <taxon>Pristionchus</taxon>
    </lineage>
</organism>
<dbReference type="AlphaFoldDB" id="A0A454XT52"/>
<dbReference type="PROSITE" id="PS50405">
    <property type="entry name" value="GST_CTER"/>
    <property type="match status" value="1"/>
</dbReference>
<dbReference type="CDD" id="cd03039">
    <property type="entry name" value="GST_N_Sigma_like"/>
    <property type="match status" value="1"/>
</dbReference>
<evidence type="ECO:0000313" key="2">
    <source>
        <dbReference type="Proteomes" id="UP000005239"/>
    </source>
</evidence>
<dbReference type="Gene3D" id="3.40.30.10">
    <property type="entry name" value="Glutaredoxin"/>
    <property type="match status" value="1"/>
</dbReference>
<dbReference type="InterPro" id="IPR036282">
    <property type="entry name" value="Glutathione-S-Trfase_C_sf"/>
</dbReference>
<dbReference type="PANTHER" id="PTHR11571">
    <property type="entry name" value="GLUTATHIONE S-TRANSFERASE"/>
    <property type="match status" value="1"/>
</dbReference>
<dbReference type="SFLD" id="SFLDS00019">
    <property type="entry name" value="Glutathione_Transferase_(cytos"/>
    <property type="match status" value="1"/>
</dbReference>
<dbReference type="InterPro" id="IPR040079">
    <property type="entry name" value="Glutathione_S-Trfase"/>
</dbReference>
<dbReference type="SFLD" id="SFLDG01205">
    <property type="entry name" value="AMPS.1"/>
    <property type="match status" value="1"/>
</dbReference>
<dbReference type="GO" id="GO:0006749">
    <property type="term" value="P:glutathione metabolic process"/>
    <property type="evidence" value="ECO:0000318"/>
    <property type="project" value="GO_Central"/>
</dbReference>
<reference evidence="1" key="2">
    <citation type="submission" date="2022-06" db="UniProtKB">
        <authorList>
            <consortium name="EnsemblMetazoa"/>
        </authorList>
    </citation>
    <scope>IDENTIFICATION</scope>
    <source>
        <strain evidence="1">PS312</strain>
    </source>
</reference>
<dbReference type="EnsemblMetazoa" id="PPA35366.1">
    <property type="protein sequence ID" value="PPA35366.1"/>
    <property type="gene ID" value="WBGene00273735"/>
</dbReference>
<dbReference type="Pfam" id="PF14497">
    <property type="entry name" value="GST_C_3"/>
    <property type="match status" value="1"/>
</dbReference>
<dbReference type="FunFam" id="1.20.1050.10:FF:000044">
    <property type="entry name" value="Glutathione S-transferase"/>
    <property type="match status" value="1"/>
</dbReference>
<dbReference type="CDD" id="cd03192">
    <property type="entry name" value="GST_C_Sigma_like"/>
    <property type="match status" value="1"/>
</dbReference>
<sequence>MPEYKLVYFAFRGLGEVPRQLFSLAGVKFENVRIEDADWDAGKRPETPFGQMPVLFVDGKPIPQSFAINRYIANQYGFAGKTPFEAALVDAFADQFKVDFNTEFKKYWYVKQGDEPGDVEEMKAKHGIPARDSFFPLVVKQLKKSGSGFIVGDAVTWVDVLVANATDYITVLEKDLLNDYPEILAHKEKIHSLPGLKEWLKIRE</sequence>
<proteinExistence type="predicted"/>
<name>A0A454XT52_PRIPA</name>
<dbReference type="FunFam" id="3.40.30.10:FF:000189">
    <property type="entry name" value="Glutathione S-Transferase"/>
    <property type="match status" value="1"/>
</dbReference>
<keyword evidence="2" id="KW-1185">Reference proteome</keyword>
<reference evidence="2" key="1">
    <citation type="journal article" date="2008" name="Nat. Genet.">
        <title>The Pristionchus pacificus genome provides a unique perspective on nematode lifestyle and parasitism.</title>
        <authorList>
            <person name="Dieterich C."/>
            <person name="Clifton S.W."/>
            <person name="Schuster L.N."/>
            <person name="Chinwalla A."/>
            <person name="Delehaunty K."/>
            <person name="Dinkelacker I."/>
            <person name="Fulton L."/>
            <person name="Fulton R."/>
            <person name="Godfrey J."/>
            <person name="Minx P."/>
            <person name="Mitreva M."/>
            <person name="Roeseler W."/>
            <person name="Tian H."/>
            <person name="Witte H."/>
            <person name="Yang S.P."/>
            <person name="Wilson R.K."/>
            <person name="Sommer R.J."/>
        </authorList>
    </citation>
    <scope>NUCLEOTIDE SEQUENCE [LARGE SCALE GENOMIC DNA]</scope>
    <source>
        <strain evidence="2">PS312</strain>
    </source>
</reference>
<evidence type="ECO:0000313" key="1">
    <source>
        <dbReference type="EnsemblMetazoa" id="PPA35366.1"/>
    </source>
</evidence>
<dbReference type="GO" id="GO:0004364">
    <property type="term" value="F:glutathione transferase activity"/>
    <property type="evidence" value="ECO:0000318"/>
    <property type="project" value="GO_Central"/>
</dbReference>
<gene>
    <name evidence="1" type="primary">WBGene00273735</name>
</gene>
<dbReference type="InterPro" id="IPR036249">
    <property type="entry name" value="Thioredoxin-like_sf"/>
</dbReference>
<dbReference type="InterPro" id="IPR004045">
    <property type="entry name" value="Glutathione_S-Trfase_N"/>
</dbReference>
<dbReference type="SFLD" id="SFLDG00363">
    <property type="entry name" value="AMPS_(cytGST):_Alpha-__Mu-__Pi"/>
    <property type="match status" value="1"/>
</dbReference>
<dbReference type="Gene3D" id="1.20.1050.10">
    <property type="match status" value="1"/>
</dbReference>
<dbReference type="InterPro" id="IPR050213">
    <property type="entry name" value="GST_superfamily"/>
</dbReference>
<accession>A0A8R1UPF2</accession>
<accession>A0A454XT52</accession>
<dbReference type="SUPFAM" id="SSF47616">
    <property type="entry name" value="GST C-terminal domain-like"/>
    <property type="match status" value="1"/>
</dbReference>
<dbReference type="Pfam" id="PF02798">
    <property type="entry name" value="GST_N"/>
    <property type="match status" value="1"/>
</dbReference>
<protein>
    <submittedName>
        <fullName evidence="1">Glutathione S-transferase</fullName>
    </submittedName>
</protein>
<dbReference type="OMA" id="FPEVEEH"/>
<dbReference type="PANTHER" id="PTHR11571:SF256">
    <property type="entry name" value="GST C-TERMINAL DOMAIN-CONTAINING PROTEIN-RELATED"/>
    <property type="match status" value="1"/>
</dbReference>
<dbReference type="InterPro" id="IPR004046">
    <property type="entry name" value="GST_C"/>
</dbReference>